<evidence type="ECO:0000313" key="1">
    <source>
        <dbReference type="EMBL" id="KAF7811982.1"/>
    </source>
</evidence>
<keyword evidence="2" id="KW-1185">Reference proteome</keyword>
<reference evidence="1" key="1">
    <citation type="submission" date="2020-09" db="EMBL/GenBank/DDBJ databases">
        <title>Genome-Enabled Discovery of Anthraquinone Biosynthesis in Senna tora.</title>
        <authorList>
            <person name="Kang S.-H."/>
            <person name="Pandey R.P."/>
            <person name="Lee C.-M."/>
            <person name="Sim J.-S."/>
            <person name="Jeong J.-T."/>
            <person name="Choi B.-S."/>
            <person name="Jung M."/>
            <person name="Ginzburg D."/>
            <person name="Zhao K."/>
            <person name="Won S.Y."/>
            <person name="Oh T.-J."/>
            <person name="Yu Y."/>
            <person name="Kim N.-H."/>
            <person name="Lee O.R."/>
            <person name="Lee T.-H."/>
            <person name="Bashyal P."/>
            <person name="Kim T.-S."/>
            <person name="Lee W.-H."/>
            <person name="Kawkins C."/>
            <person name="Kim C.-K."/>
            <person name="Kim J.S."/>
            <person name="Ahn B.O."/>
            <person name="Rhee S.Y."/>
            <person name="Sohng J.K."/>
        </authorList>
    </citation>
    <scope>NUCLEOTIDE SEQUENCE</scope>
    <source>
        <tissue evidence="1">Leaf</tissue>
    </source>
</reference>
<gene>
    <name evidence="1" type="ORF">G2W53_032958</name>
</gene>
<accession>A0A834T1D1</accession>
<dbReference type="EMBL" id="JAAIUW010000010">
    <property type="protein sequence ID" value="KAF7811982.1"/>
    <property type="molecule type" value="Genomic_DNA"/>
</dbReference>
<evidence type="ECO:0000313" key="2">
    <source>
        <dbReference type="Proteomes" id="UP000634136"/>
    </source>
</evidence>
<sequence length="30" mass="3585">MAFEDAEAQEIESGCHKRYKYKFGNISYLR</sequence>
<organism evidence="1 2">
    <name type="scientific">Senna tora</name>
    <dbReference type="NCBI Taxonomy" id="362788"/>
    <lineage>
        <taxon>Eukaryota</taxon>
        <taxon>Viridiplantae</taxon>
        <taxon>Streptophyta</taxon>
        <taxon>Embryophyta</taxon>
        <taxon>Tracheophyta</taxon>
        <taxon>Spermatophyta</taxon>
        <taxon>Magnoliopsida</taxon>
        <taxon>eudicotyledons</taxon>
        <taxon>Gunneridae</taxon>
        <taxon>Pentapetalae</taxon>
        <taxon>rosids</taxon>
        <taxon>fabids</taxon>
        <taxon>Fabales</taxon>
        <taxon>Fabaceae</taxon>
        <taxon>Caesalpinioideae</taxon>
        <taxon>Cassia clade</taxon>
        <taxon>Senna</taxon>
    </lineage>
</organism>
<comment type="caution">
    <text evidence="1">The sequence shown here is derived from an EMBL/GenBank/DDBJ whole genome shotgun (WGS) entry which is preliminary data.</text>
</comment>
<name>A0A834T1D1_9FABA</name>
<dbReference type="Proteomes" id="UP000634136">
    <property type="component" value="Unassembled WGS sequence"/>
</dbReference>
<proteinExistence type="predicted"/>
<dbReference type="AlphaFoldDB" id="A0A834T1D1"/>
<protein>
    <submittedName>
        <fullName evidence="1">Uncharacterized protein</fullName>
    </submittedName>
</protein>